<dbReference type="Proteomes" id="UP000266340">
    <property type="component" value="Unassembled WGS sequence"/>
</dbReference>
<protein>
    <submittedName>
        <fullName evidence="1">Uncharacterized protein</fullName>
    </submittedName>
</protein>
<organism evidence="1 2">
    <name type="scientific">Cohnella faecalis</name>
    <dbReference type="NCBI Taxonomy" id="2315694"/>
    <lineage>
        <taxon>Bacteria</taxon>
        <taxon>Bacillati</taxon>
        <taxon>Bacillota</taxon>
        <taxon>Bacilli</taxon>
        <taxon>Bacillales</taxon>
        <taxon>Paenibacillaceae</taxon>
        <taxon>Cohnella</taxon>
    </lineage>
</organism>
<evidence type="ECO:0000313" key="1">
    <source>
        <dbReference type="EMBL" id="RIE03234.1"/>
    </source>
</evidence>
<dbReference type="EMBL" id="QXJM01000039">
    <property type="protein sequence ID" value="RIE03234.1"/>
    <property type="molecule type" value="Genomic_DNA"/>
</dbReference>
<evidence type="ECO:0000313" key="2">
    <source>
        <dbReference type="Proteomes" id="UP000266340"/>
    </source>
</evidence>
<dbReference type="AlphaFoldDB" id="A0A398CW41"/>
<reference evidence="1 2" key="1">
    <citation type="submission" date="2018-09" db="EMBL/GenBank/DDBJ databases">
        <title>Cohnella cavernae sp. nov., isolated from a karst cave.</title>
        <authorList>
            <person name="Zhu H."/>
        </authorList>
    </citation>
    <scope>NUCLEOTIDE SEQUENCE [LARGE SCALE GENOMIC DNA]</scope>
    <source>
        <strain evidence="1 2">K2E09-144</strain>
    </source>
</reference>
<sequence length="17" mass="1781">MHCGDCGNVMGGRQTKS</sequence>
<keyword evidence="2" id="KW-1185">Reference proteome</keyword>
<name>A0A398CW41_9BACL</name>
<gene>
    <name evidence="1" type="ORF">D3H35_21240</name>
</gene>
<proteinExistence type="predicted"/>
<comment type="caution">
    <text evidence="1">The sequence shown here is derived from an EMBL/GenBank/DDBJ whole genome shotgun (WGS) entry which is preliminary data.</text>
</comment>
<accession>A0A398CW41</accession>